<dbReference type="Pfam" id="PF07848">
    <property type="entry name" value="PaaX"/>
    <property type="match status" value="1"/>
</dbReference>
<gene>
    <name evidence="4" type="ORF">MUN76_13505</name>
</gene>
<evidence type="ECO:0000313" key="5">
    <source>
        <dbReference type="Proteomes" id="UP000831775"/>
    </source>
</evidence>
<dbReference type="PANTHER" id="PTHR30319">
    <property type="entry name" value="PHENYLACETIC ACID REGULATOR-RELATED TRANSCRIPTIONAL REPRESSOR"/>
    <property type="match status" value="1"/>
</dbReference>
<evidence type="ECO:0000259" key="3">
    <source>
        <dbReference type="Pfam" id="PF20803"/>
    </source>
</evidence>
<name>A0ABY4FV91_9MICO</name>
<dbReference type="InterPro" id="IPR013225">
    <property type="entry name" value="PaaX_C"/>
</dbReference>
<dbReference type="Pfam" id="PF20803">
    <property type="entry name" value="PaaX_M"/>
    <property type="match status" value="1"/>
</dbReference>
<dbReference type="InterPro" id="IPR011965">
    <property type="entry name" value="PaaX_trns_reg"/>
</dbReference>
<protein>
    <submittedName>
        <fullName evidence="4">PaaX family transcriptional regulator</fullName>
    </submittedName>
</protein>
<evidence type="ECO:0000259" key="1">
    <source>
        <dbReference type="Pfam" id="PF07848"/>
    </source>
</evidence>
<dbReference type="Pfam" id="PF08223">
    <property type="entry name" value="PaaX_C"/>
    <property type="match status" value="1"/>
</dbReference>
<evidence type="ECO:0000313" key="4">
    <source>
        <dbReference type="EMBL" id="UOQ60044.1"/>
    </source>
</evidence>
<sequence>MSSNTSRTLLVTLLGAFARRTGDWMPIKGIVALLEELGIDESSTRTGVSRLKKRHWLVPEKQDGKSGYRLTDLAKASLASGDEVIWHARQPAKLEDGWCIATFSVPEQQRAKRHLLRSRLALLGFGNVGQGVWIAPARMAADALELIDSLELTNNTNILVGRHAGGQDLTRMARESWDLDAIESGYREFIARHQSGFQSLIRSHRDGIAPREAFVHYLRALDDWRVLPMRDPGLPRELLRSDWPGDPATRLIEEVVTQLEQPAFAYVQEVVALEKR</sequence>
<reference evidence="4 5" key="1">
    <citation type="submission" date="2022-04" db="EMBL/GenBank/DDBJ databases">
        <title>Leucobacter sp. isolated from rhizosphere of onion.</title>
        <authorList>
            <person name="Won M."/>
            <person name="Lee C.-M."/>
            <person name="Woen H.-Y."/>
            <person name="Kwon S.-W."/>
        </authorList>
    </citation>
    <scope>NUCLEOTIDE SEQUENCE [LARGE SCALE GENOMIC DNA]</scope>
    <source>
        <strain evidence="4 5">H25R-14</strain>
    </source>
</reference>
<feature type="domain" description="Transcriptional repressor PaaX-like C-terminal" evidence="2">
    <location>
        <begin position="177"/>
        <end position="268"/>
    </location>
</feature>
<dbReference type="PANTHER" id="PTHR30319:SF1">
    <property type="entry name" value="TRANSCRIPTIONAL REPRESSOR PAAX"/>
    <property type="match status" value="1"/>
</dbReference>
<dbReference type="PIRSF" id="PIRSF020623">
    <property type="entry name" value="PaaX"/>
    <property type="match status" value="1"/>
</dbReference>
<proteinExistence type="predicted"/>
<dbReference type="Proteomes" id="UP000831775">
    <property type="component" value="Chromosome"/>
</dbReference>
<dbReference type="InterPro" id="IPR012906">
    <property type="entry name" value="PaaX-like_N"/>
</dbReference>
<keyword evidence="5" id="KW-1185">Reference proteome</keyword>
<organism evidence="4 5">
    <name type="scientific">Leucobacter rhizosphaerae</name>
    <dbReference type="NCBI Taxonomy" id="2932245"/>
    <lineage>
        <taxon>Bacteria</taxon>
        <taxon>Bacillati</taxon>
        <taxon>Actinomycetota</taxon>
        <taxon>Actinomycetes</taxon>
        <taxon>Micrococcales</taxon>
        <taxon>Microbacteriaceae</taxon>
        <taxon>Leucobacter</taxon>
    </lineage>
</organism>
<accession>A0ABY4FV91</accession>
<dbReference type="RefSeq" id="WP_244685367.1">
    <property type="nucleotide sequence ID" value="NZ_CP095043.1"/>
</dbReference>
<feature type="domain" description="Transcriptional repressor PaaX-like N-terminal" evidence="1">
    <location>
        <begin position="7"/>
        <end position="72"/>
    </location>
</feature>
<dbReference type="EMBL" id="CP095043">
    <property type="protein sequence ID" value="UOQ60044.1"/>
    <property type="molecule type" value="Genomic_DNA"/>
</dbReference>
<dbReference type="InterPro" id="IPR036388">
    <property type="entry name" value="WH-like_DNA-bd_sf"/>
</dbReference>
<dbReference type="Gene3D" id="1.10.10.10">
    <property type="entry name" value="Winged helix-like DNA-binding domain superfamily/Winged helix DNA-binding domain"/>
    <property type="match status" value="1"/>
</dbReference>
<dbReference type="Gene3D" id="1.20.58.1460">
    <property type="match status" value="1"/>
</dbReference>
<feature type="domain" description="Transcriptional repressor PaaX-like central Cas2-like" evidence="3">
    <location>
        <begin position="92"/>
        <end position="171"/>
    </location>
</feature>
<dbReference type="Gene3D" id="3.30.70.2650">
    <property type="match status" value="1"/>
</dbReference>
<evidence type="ECO:0000259" key="2">
    <source>
        <dbReference type="Pfam" id="PF08223"/>
    </source>
</evidence>
<dbReference type="InterPro" id="IPR048846">
    <property type="entry name" value="PaaX-like_central"/>
</dbReference>